<dbReference type="PANTHER" id="PTHR12526">
    <property type="entry name" value="GLYCOSYLTRANSFERASE"/>
    <property type="match status" value="1"/>
</dbReference>
<name>A0A927CPZ8_9BACL</name>
<dbReference type="CDD" id="cd03811">
    <property type="entry name" value="GT4_GT28_WabH-like"/>
    <property type="match status" value="1"/>
</dbReference>
<dbReference type="GO" id="GO:0016757">
    <property type="term" value="F:glycosyltransferase activity"/>
    <property type="evidence" value="ECO:0007669"/>
    <property type="project" value="InterPro"/>
</dbReference>
<organism evidence="2 3">
    <name type="scientific">Paenibacillus arenilitoris</name>
    <dbReference type="NCBI Taxonomy" id="2772299"/>
    <lineage>
        <taxon>Bacteria</taxon>
        <taxon>Bacillati</taxon>
        <taxon>Bacillota</taxon>
        <taxon>Bacilli</taxon>
        <taxon>Bacillales</taxon>
        <taxon>Paenibacillaceae</taxon>
        <taxon>Paenibacillus</taxon>
    </lineage>
</organism>
<feature type="domain" description="Glycosyl transferase family 1" evidence="1">
    <location>
        <begin position="220"/>
        <end position="378"/>
    </location>
</feature>
<gene>
    <name evidence="2" type="ORF">IDH41_26005</name>
</gene>
<dbReference type="PANTHER" id="PTHR12526:SF630">
    <property type="entry name" value="GLYCOSYLTRANSFERASE"/>
    <property type="match status" value="1"/>
</dbReference>
<accession>A0A927CPZ8</accession>
<keyword evidence="3" id="KW-1185">Reference proteome</keyword>
<dbReference type="RefSeq" id="WP_190866380.1">
    <property type="nucleotide sequence ID" value="NZ_JACXIY010000040.1"/>
</dbReference>
<reference evidence="2" key="1">
    <citation type="submission" date="2020-09" db="EMBL/GenBank/DDBJ databases">
        <title>A novel bacterium of genus Paenibacillus, isolated from South China Sea.</title>
        <authorList>
            <person name="Huang H."/>
            <person name="Mo K."/>
            <person name="Hu Y."/>
        </authorList>
    </citation>
    <scope>NUCLEOTIDE SEQUENCE</scope>
    <source>
        <strain evidence="2">IB182493</strain>
    </source>
</reference>
<proteinExistence type="predicted"/>
<dbReference type="AlphaFoldDB" id="A0A927CPZ8"/>
<dbReference type="SUPFAM" id="SSF53756">
    <property type="entry name" value="UDP-Glycosyltransferase/glycogen phosphorylase"/>
    <property type="match status" value="1"/>
</dbReference>
<dbReference type="EMBL" id="JACXIY010000040">
    <property type="protein sequence ID" value="MBD2872039.1"/>
    <property type="molecule type" value="Genomic_DNA"/>
</dbReference>
<dbReference type="Gene3D" id="3.40.50.2000">
    <property type="entry name" value="Glycogen Phosphorylase B"/>
    <property type="match status" value="2"/>
</dbReference>
<evidence type="ECO:0000313" key="3">
    <source>
        <dbReference type="Proteomes" id="UP000632125"/>
    </source>
</evidence>
<protein>
    <submittedName>
        <fullName evidence="2">Glycosyltransferase</fullName>
    </submittedName>
</protein>
<comment type="caution">
    <text evidence="2">The sequence shown here is derived from an EMBL/GenBank/DDBJ whole genome shotgun (WGS) entry which is preliminary data.</text>
</comment>
<sequence length="398" mass="44871">MRNVLVASYDMEVGGVERSLAGMLDQFDYASHAVDLMLYRHQGDFMPLLSGNVNLLGEVAEYATFRKSIGETLRDRQLPIGIARVLSRVHARLLGSWKRIAEPGYIQQQLMWKYALPFLPKTETEYDVAISYLWPHYYVAEKVKAGKKVAWIHTDFSTVETNRAMDLKMWNKFDHIIAVSDACKASFLAKYGSLSAKVTVIENIMSPEFVKGMAAENDPDNAMKADKRFKLLTVARLSHAKGIDQAVKACKHLADRGYDRIAWYVVGYGGDEGMIRELIAQYGLEERFILLGKQTNPYPFIRECDLYVQPSRYEGKAVTVTEAKILGKPIVITDYATSASQVVDGVDGVICELSPEGIARAVERLYHDEELRKRLARYLDGQDYGNGGELDKLYQLLA</sequence>
<dbReference type="Proteomes" id="UP000632125">
    <property type="component" value="Unassembled WGS sequence"/>
</dbReference>
<dbReference type="InterPro" id="IPR001296">
    <property type="entry name" value="Glyco_trans_1"/>
</dbReference>
<dbReference type="Pfam" id="PF00534">
    <property type="entry name" value="Glycos_transf_1"/>
    <property type="match status" value="1"/>
</dbReference>
<evidence type="ECO:0000313" key="2">
    <source>
        <dbReference type="EMBL" id="MBD2872039.1"/>
    </source>
</evidence>
<evidence type="ECO:0000259" key="1">
    <source>
        <dbReference type="Pfam" id="PF00534"/>
    </source>
</evidence>